<keyword evidence="3" id="KW-1185">Reference proteome</keyword>
<evidence type="ECO:0000256" key="1">
    <source>
        <dbReference type="SAM" id="Phobius"/>
    </source>
</evidence>
<keyword evidence="2" id="KW-0449">Lipoprotein</keyword>
<comment type="caution">
    <text evidence="2">The sequence shown here is derived from an EMBL/GenBank/DDBJ whole genome shotgun (WGS) entry which is preliminary data.</text>
</comment>
<sequence>MSQTLLCSMISACAIIIGAIIGGLWTSYTSKKSNIKNEEIQRKVLEENKKIEDGYDNLKIKESASIIRLDICTCIFQSIRTIKYINRDYNVYYPTCIPINKHYWKDISRLYNTFDLKEISLINQIYGIIEKINYDVRKLDYNKKNFSHILINYKILLKKIYKDGLYKILEVNIDECSYIDLIDNDIINEEYRNVLIKLENIIKN</sequence>
<keyword evidence="1" id="KW-0812">Transmembrane</keyword>
<reference evidence="3" key="1">
    <citation type="journal article" date="2019" name="Int. J. Syst. Evol. Microbiol.">
        <title>The Global Catalogue of Microorganisms (GCM) 10K type strain sequencing project: providing services to taxonomists for standard genome sequencing and annotation.</title>
        <authorList>
            <consortium name="The Broad Institute Genomics Platform"/>
            <consortium name="The Broad Institute Genome Sequencing Center for Infectious Disease"/>
            <person name="Wu L."/>
            <person name="Ma J."/>
        </authorList>
    </citation>
    <scope>NUCLEOTIDE SEQUENCE [LARGE SCALE GENOMIC DNA]</scope>
    <source>
        <strain evidence="3">JCM 1407</strain>
    </source>
</reference>
<keyword evidence="1" id="KW-0472">Membrane</keyword>
<name>A0ABP3V9H2_9CLOT</name>
<protein>
    <submittedName>
        <fullName evidence="2">Lipoprotein</fullName>
    </submittedName>
</protein>
<evidence type="ECO:0000313" key="3">
    <source>
        <dbReference type="Proteomes" id="UP001501510"/>
    </source>
</evidence>
<accession>A0ABP3V9H2</accession>
<evidence type="ECO:0000313" key="2">
    <source>
        <dbReference type="EMBL" id="GAA0748383.1"/>
    </source>
</evidence>
<dbReference type="EMBL" id="BAAACG010000019">
    <property type="protein sequence ID" value="GAA0748383.1"/>
    <property type="molecule type" value="Genomic_DNA"/>
</dbReference>
<dbReference type="RefSeq" id="WP_343764506.1">
    <property type="nucleotide sequence ID" value="NZ_BAAACG010000019.1"/>
</dbReference>
<organism evidence="2 3">
    <name type="scientific">Clostridium oceanicum</name>
    <dbReference type="NCBI Taxonomy" id="1543"/>
    <lineage>
        <taxon>Bacteria</taxon>
        <taxon>Bacillati</taxon>
        <taxon>Bacillota</taxon>
        <taxon>Clostridia</taxon>
        <taxon>Eubacteriales</taxon>
        <taxon>Clostridiaceae</taxon>
        <taxon>Clostridium</taxon>
    </lineage>
</organism>
<keyword evidence="1" id="KW-1133">Transmembrane helix</keyword>
<dbReference type="Proteomes" id="UP001501510">
    <property type="component" value="Unassembled WGS sequence"/>
</dbReference>
<feature type="transmembrane region" description="Helical" evidence="1">
    <location>
        <begin position="6"/>
        <end position="26"/>
    </location>
</feature>
<gene>
    <name evidence="2" type="ORF">GCM10008906_38660</name>
</gene>
<proteinExistence type="predicted"/>